<reference evidence="2" key="1">
    <citation type="submission" date="2016-06" db="EMBL/GenBank/DDBJ databases">
        <authorList>
            <person name="Rodrigo-Torres L."/>
            <person name="Arahal R.D."/>
            <person name="Lucena T."/>
        </authorList>
    </citation>
    <scope>NUCLEOTIDE SEQUENCE [LARGE SCALE GENOMIC DNA]</scope>
    <source>
        <strain evidence="2">CECT8203</strain>
    </source>
</reference>
<accession>A0A240EQL6</accession>
<keyword evidence="2" id="KW-1185">Reference proteome</keyword>
<proteinExistence type="predicted"/>
<dbReference type="Proteomes" id="UP000219336">
    <property type="component" value="Unassembled WGS sequence"/>
</dbReference>
<evidence type="ECO:0000313" key="1">
    <source>
        <dbReference type="EMBL" id="SNX50821.1"/>
    </source>
</evidence>
<protein>
    <submittedName>
        <fullName evidence="1">Uncharacterized protein</fullName>
    </submittedName>
</protein>
<gene>
    <name evidence="1" type="ORF">VTH8203_04495</name>
</gene>
<dbReference type="AlphaFoldDB" id="A0A240EQL6"/>
<organism evidence="1 2">
    <name type="scientific">Vibrio thalassae</name>
    <dbReference type="NCBI Taxonomy" id="1243014"/>
    <lineage>
        <taxon>Bacteria</taxon>
        <taxon>Pseudomonadati</taxon>
        <taxon>Pseudomonadota</taxon>
        <taxon>Gammaproteobacteria</taxon>
        <taxon>Vibrionales</taxon>
        <taxon>Vibrionaceae</taxon>
        <taxon>Vibrio</taxon>
    </lineage>
</organism>
<name>A0A240EQL6_9VIBR</name>
<evidence type="ECO:0000313" key="2">
    <source>
        <dbReference type="Proteomes" id="UP000219336"/>
    </source>
</evidence>
<dbReference type="EMBL" id="OANU01000148">
    <property type="protein sequence ID" value="SNX50821.1"/>
    <property type="molecule type" value="Genomic_DNA"/>
</dbReference>
<sequence>MTSAWPYPGAKWYKFDFHTHTPKSTDSMWAKHEHNLSPQDWLLKLTNPHKILVLTE</sequence>